<dbReference type="RefSeq" id="WP_131897559.1">
    <property type="nucleotide sequence ID" value="NZ_SMKU01000151.1"/>
</dbReference>
<evidence type="ECO:0000259" key="6">
    <source>
        <dbReference type="PROSITE" id="PS50977"/>
    </source>
</evidence>
<evidence type="ECO:0000256" key="1">
    <source>
        <dbReference type="ARBA" id="ARBA00022491"/>
    </source>
</evidence>
<dbReference type="Proteomes" id="UP000294513">
    <property type="component" value="Unassembled WGS sequence"/>
</dbReference>
<dbReference type="Gene3D" id="1.10.357.10">
    <property type="entry name" value="Tetracycline Repressor, domain 2"/>
    <property type="match status" value="1"/>
</dbReference>
<keyword evidence="2" id="KW-0805">Transcription regulation</keyword>
<dbReference type="SUPFAM" id="SSF48498">
    <property type="entry name" value="Tetracyclin repressor-like, C-terminal domain"/>
    <property type="match status" value="1"/>
</dbReference>
<dbReference type="InterPro" id="IPR039538">
    <property type="entry name" value="BetI_C"/>
</dbReference>
<dbReference type="GO" id="GO:0000976">
    <property type="term" value="F:transcription cis-regulatory region binding"/>
    <property type="evidence" value="ECO:0007669"/>
    <property type="project" value="TreeGrafter"/>
</dbReference>
<dbReference type="PANTHER" id="PTHR30055">
    <property type="entry name" value="HTH-TYPE TRANSCRIPTIONAL REGULATOR RUTR"/>
    <property type="match status" value="1"/>
</dbReference>
<dbReference type="PROSITE" id="PS50977">
    <property type="entry name" value="HTH_TETR_2"/>
    <property type="match status" value="1"/>
</dbReference>
<gene>
    <name evidence="7" type="ORF">E1298_25675</name>
</gene>
<dbReference type="Pfam" id="PF13977">
    <property type="entry name" value="TetR_C_6"/>
    <property type="match status" value="1"/>
</dbReference>
<dbReference type="Pfam" id="PF00440">
    <property type="entry name" value="TetR_N"/>
    <property type="match status" value="1"/>
</dbReference>
<dbReference type="PRINTS" id="PR00455">
    <property type="entry name" value="HTHTETR"/>
</dbReference>
<name>A0A4R5B328_9ACTN</name>
<keyword evidence="1" id="KW-0678">Repressor</keyword>
<dbReference type="InterPro" id="IPR050109">
    <property type="entry name" value="HTH-type_TetR-like_transc_reg"/>
</dbReference>
<reference evidence="7 8" key="1">
    <citation type="submission" date="2019-03" db="EMBL/GenBank/DDBJ databases">
        <title>Draft genome sequences of novel Actinobacteria.</title>
        <authorList>
            <person name="Sahin N."/>
            <person name="Ay H."/>
            <person name="Saygin H."/>
        </authorList>
    </citation>
    <scope>NUCLEOTIDE SEQUENCE [LARGE SCALE GENOMIC DNA]</scope>
    <source>
        <strain evidence="7 8">H3C3</strain>
    </source>
</reference>
<evidence type="ECO:0000313" key="8">
    <source>
        <dbReference type="Proteomes" id="UP000294513"/>
    </source>
</evidence>
<dbReference type="AlphaFoldDB" id="A0A4R5B328"/>
<feature type="DNA-binding region" description="H-T-H motif" evidence="5">
    <location>
        <begin position="43"/>
        <end position="62"/>
    </location>
</feature>
<sequence length="205" mass="21567">MDKTIGQGSRSRLTSVEQGAATRAVITEAAGALIAEVGWGQVTTRAIAMRADVPHGAVSYHFQGKEDLLRQAAIAGTRQALAQPLEAARHATGVHEVLDGTFAWFTDGGLNDPTVVLLLETLRQSSRDPLLRAPIAEMLRAFRKALTDLARADQEKGDLVAGVSPSGTAALVAGLFDGLLLHLLLDPELDLHDAAGAVHTLLRGG</sequence>
<evidence type="ECO:0000256" key="2">
    <source>
        <dbReference type="ARBA" id="ARBA00023015"/>
    </source>
</evidence>
<dbReference type="GO" id="GO:0003700">
    <property type="term" value="F:DNA-binding transcription factor activity"/>
    <property type="evidence" value="ECO:0007669"/>
    <property type="project" value="TreeGrafter"/>
</dbReference>
<dbReference type="SUPFAM" id="SSF46689">
    <property type="entry name" value="Homeodomain-like"/>
    <property type="match status" value="1"/>
</dbReference>
<keyword evidence="8" id="KW-1185">Reference proteome</keyword>
<dbReference type="OrthoDB" id="9806334at2"/>
<dbReference type="InterPro" id="IPR009057">
    <property type="entry name" value="Homeodomain-like_sf"/>
</dbReference>
<evidence type="ECO:0000256" key="5">
    <source>
        <dbReference type="PROSITE-ProRule" id="PRU00335"/>
    </source>
</evidence>
<evidence type="ECO:0000256" key="4">
    <source>
        <dbReference type="ARBA" id="ARBA00023163"/>
    </source>
</evidence>
<evidence type="ECO:0000313" key="7">
    <source>
        <dbReference type="EMBL" id="TDD80538.1"/>
    </source>
</evidence>
<organism evidence="7 8">
    <name type="scientific">Actinomadura rubrisoli</name>
    <dbReference type="NCBI Taxonomy" id="2530368"/>
    <lineage>
        <taxon>Bacteria</taxon>
        <taxon>Bacillati</taxon>
        <taxon>Actinomycetota</taxon>
        <taxon>Actinomycetes</taxon>
        <taxon>Streptosporangiales</taxon>
        <taxon>Thermomonosporaceae</taxon>
        <taxon>Actinomadura</taxon>
    </lineage>
</organism>
<dbReference type="InterPro" id="IPR001647">
    <property type="entry name" value="HTH_TetR"/>
</dbReference>
<keyword evidence="4" id="KW-0804">Transcription</keyword>
<protein>
    <submittedName>
        <fullName evidence="7">TetR/AcrR family transcriptional regulator</fullName>
    </submittedName>
</protein>
<accession>A0A4R5B328</accession>
<dbReference type="PANTHER" id="PTHR30055:SF234">
    <property type="entry name" value="HTH-TYPE TRANSCRIPTIONAL REGULATOR BETI"/>
    <property type="match status" value="1"/>
</dbReference>
<proteinExistence type="predicted"/>
<dbReference type="InterPro" id="IPR036271">
    <property type="entry name" value="Tet_transcr_reg_TetR-rel_C_sf"/>
</dbReference>
<dbReference type="EMBL" id="SMKU01000151">
    <property type="protein sequence ID" value="TDD80538.1"/>
    <property type="molecule type" value="Genomic_DNA"/>
</dbReference>
<evidence type="ECO:0000256" key="3">
    <source>
        <dbReference type="ARBA" id="ARBA00023125"/>
    </source>
</evidence>
<feature type="domain" description="HTH tetR-type" evidence="6">
    <location>
        <begin position="20"/>
        <end position="80"/>
    </location>
</feature>
<keyword evidence="3 5" id="KW-0238">DNA-binding</keyword>
<comment type="caution">
    <text evidence="7">The sequence shown here is derived from an EMBL/GenBank/DDBJ whole genome shotgun (WGS) entry which is preliminary data.</text>
</comment>